<keyword evidence="14" id="KW-1185">Reference proteome</keyword>
<feature type="compositionally biased region" description="Acidic residues" evidence="11">
    <location>
        <begin position="422"/>
        <end position="446"/>
    </location>
</feature>
<evidence type="ECO:0000313" key="13">
    <source>
        <dbReference type="EMBL" id="MBP5858687.1"/>
    </source>
</evidence>
<dbReference type="InterPro" id="IPR059216">
    <property type="entry name" value="LeuA_carph_isopro_dom"/>
</dbReference>
<evidence type="ECO:0000256" key="8">
    <source>
        <dbReference type="ARBA" id="ARBA00048617"/>
    </source>
</evidence>
<evidence type="ECO:0000313" key="14">
    <source>
        <dbReference type="Proteomes" id="UP000672602"/>
    </source>
</evidence>
<keyword evidence="10" id="KW-0175">Coiled coil</keyword>
<feature type="compositionally biased region" description="Acidic residues" evidence="11">
    <location>
        <begin position="454"/>
        <end position="466"/>
    </location>
</feature>
<dbReference type="InterPro" id="IPR039793">
    <property type="entry name" value="UROS/Hem4"/>
</dbReference>
<dbReference type="InterPro" id="IPR036108">
    <property type="entry name" value="4pyrrol_syn_uPrphyn_synt_sf"/>
</dbReference>
<proteinExistence type="inferred from homology"/>
<comment type="function">
    <text evidence="6 9">Catalyzes cyclization of the linear tetrapyrrole, hydroxymethylbilane, to the macrocyclic uroporphyrinogen III.</text>
</comment>
<feature type="compositionally biased region" description="Polar residues" evidence="11">
    <location>
        <begin position="878"/>
        <end position="887"/>
    </location>
</feature>
<evidence type="ECO:0000256" key="2">
    <source>
        <dbReference type="ARBA" id="ARBA00008133"/>
    </source>
</evidence>
<reference evidence="13" key="1">
    <citation type="submission" date="2021-04" db="EMBL/GenBank/DDBJ databases">
        <authorList>
            <person name="Zhang D.-C."/>
        </authorList>
    </citation>
    <scope>NUCLEOTIDE SEQUENCE</scope>
    <source>
        <strain evidence="13">CGMCC 1.15697</strain>
    </source>
</reference>
<feature type="region of interest" description="Disordered" evidence="11">
    <location>
        <begin position="849"/>
        <end position="887"/>
    </location>
</feature>
<evidence type="ECO:0000256" key="1">
    <source>
        <dbReference type="ARBA" id="ARBA00004772"/>
    </source>
</evidence>
<evidence type="ECO:0000256" key="10">
    <source>
        <dbReference type="SAM" id="Coils"/>
    </source>
</evidence>
<evidence type="ECO:0000256" key="9">
    <source>
        <dbReference type="RuleBase" id="RU366031"/>
    </source>
</evidence>
<comment type="caution">
    <text evidence="13">The sequence shown here is derived from an EMBL/GenBank/DDBJ whole genome shotgun (WGS) entry which is preliminary data.</text>
</comment>
<dbReference type="PANTHER" id="PTHR38042">
    <property type="entry name" value="UROPORPHYRINOGEN-III SYNTHASE, CHLOROPLASTIC"/>
    <property type="match status" value="1"/>
</dbReference>
<evidence type="ECO:0000256" key="11">
    <source>
        <dbReference type="SAM" id="MobiDB-lite"/>
    </source>
</evidence>
<comment type="similarity">
    <text evidence="2 9">Belongs to the uroporphyrinogen-III synthase family.</text>
</comment>
<feature type="region of interest" description="Disordered" evidence="11">
    <location>
        <begin position="250"/>
        <end position="328"/>
    </location>
</feature>
<evidence type="ECO:0000256" key="6">
    <source>
        <dbReference type="ARBA" id="ARBA00037589"/>
    </source>
</evidence>
<dbReference type="InterPro" id="IPR003754">
    <property type="entry name" value="4pyrrol_synth_uPrphyn_synth"/>
</dbReference>
<keyword evidence="5 9" id="KW-0627">Porphyrin biosynthesis</keyword>
<dbReference type="Pfam" id="PF02602">
    <property type="entry name" value="HEM4"/>
    <property type="match status" value="1"/>
</dbReference>
<dbReference type="GO" id="GO:0003677">
    <property type="term" value="F:DNA binding"/>
    <property type="evidence" value="ECO:0007669"/>
    <property type="project" value="InterPro"/>
</dbReference>
<dbReference type="EMBL" id="JAGMWN010000010">
    <property type="protein sequence ID" value="MBP5858687.1"/>
    <property type="molecule type" value="Genomic_DNA"/>
</dbReference>
<sequence>MASSTDRAPTVLVTRPAEDAGDLIALLEAAGFGVMPEPLLTIRPLTPEAGALAEDLADVQALLFTSANGARAFARLHKARDLPTYCVGPATAAAARLAGFSRVETATGDVAALSALVTERLDPSDGGLFHAAGSDLAGDLAGRLGAAGFGVTKRALYRAEVASALDAPARAAIAAGEIEAVVLFSPRTADTFRQLVTEAGLVEAMGGMTAACLSPAVADRLSGLTFSHVVLADRPEAADMVSALRAATGVRVREDETPTDSAAKADKIEGGEDAAGGGPDANGSNEGAMMNDDRKAEDTETSDRETAGETESEKDIGEAAPAPGTPGADAVIEAFGGIRPMATRLKVAVSTVQGWKARNHIPESRWRDIIAAASAAGVDLAKLTEGAGRHAGHEVAEDDAALGDETGPWADPVEAEPVGDAPETDGDETAGEEADGDETHEEEASDDAAHDDETAGETDETPSDAETDAKTAAPKAADRHGKFPENKGGTGAGGLAGAFAALIALVAILAVLTEPYWRTSVDAMLDPVLGRYLPEEAPRVDPARIEDLANRVQSLGGRVEDLAARTSEAIEAASNQTGGNAAGSVDNEVIDALRARLDALESLPLGAEGGMTPGAMLDAVTETTGALEDRIDNLSAELDKAAGTEALTALRDRVAALESRIEQVGTRVEEVAEAPALKGAQQAATVIAVGSVQDALAAGRPFDAPLERVRQLAPADGAFADAVARLAPHAAAGVATRAALLRRFEAEASAMHDASASDGGWVDQAVDRLTGLVSVRQTGEAADRPPVSRAEAALARGDLAGAVAALSEIREASPRAAAWLDAAEARLDAEAAGTALREAAIARLSAQTSVGQTGGAQSGDTQSGDTQTGDTQTGDTGRANQAGQEGG</sequence>
<evidence type="ECO:0000256" key="7">
    <source>
        <dbReference type="ARBA" id="ARBA00040167"/>
    </source>
</evidence>
<dbReference type="Gene3D" id="1.10.260.40">
    <property type="entry name" value="lambda repressor-like DNA-binding domains"/>
    <property type="match status" value="1"/>
</dbReference>
<name>A0A8J7V440_9PROT</name>
<evidence type="ECO:0000259" key="12">
    <source>
        <dbReference type="Pfam" id="PF02602"/>
    </source>
</evidence>
<feature type="compositionally biased region" description="Low complexity" evidence="11">
    <location>
        <begin position="318"/>
        <end position="328"/>
    </location>
</feature>
<dbReference type="Gene3D" id="3.40.50.10090">
    <property type="match status" value="2"/>
</dbReference>
<dbReference type="PANTHER" id="PTHR38042:SF1">
    <property type="entry name" value="UROPORPHYRINOGEN-III SYNTHASE, CHLOROPLASTIC"/>
    <property type="match status" value="1"/>
</dbReference>
<dbReference type="InterPro" id="IPR010982">
    <property type="entry name" value="Lambda_DNA-bd_dom_sf"/>
</dbReference>
<evidence type="ECO:0000256" key="5">
    <source>
        <dbReference type="ARBA" id="ARBA00023244"/>
    </source>
</evidence>
<dbReference type="AlphaFoldDB" id="A0A8J7V440"/>
<evidence type="ECO:0000256" key="4">
    <source>
        <dbReference type="ARBA" id="ARBA00023239"/>
    </source>
</evidence>
<feature type="domain" description="Tetrapyrrole biosynthesis uroporphyrinogen III synthase" evidence="12">
    <location>
        <begin position="23"/>
        <end position="241"/>
    </location>
</feature>
<feature type="region of interest" description="Disordered" evidence="11">
    <location>
        <begin position="402"/>
        <end position="488"/>
    </location>
</feature>
<feature type="compositionally biased region" description="Basic and acidic residues" evidence="11">
    <location>
        <begin position="291"/>
        <end position="317"/>
    </location>
</feature>
<dbReference type="CDD" id="cd06578">
    <property type="entry name" value="HemD"/>
    <property type="match status" value="1"/>
</dbReference>
<dbReference type="SUPFAM" id="SSF69618">
    <property type="entry name" value="HemD-like"/>
    <property type="match status" value="1"/>
</dbReference>
<feature type="coiled-coil region" evidence="10">
    <location>
        <begin position="617"/>
        <end position="674"/>
    </location>
</feature>
<evidence type="ECO:0000256" key="3">
    <source>
        <dbReference type="ARBA" id="ARBA00013109"/>
    </source>
</evidence>
<dbReference type="GO" id="GO:0004852">
    <property type="term" value="F:uroporphyrinogen-III synthase activity"/>
    <property type="evidence" value="ECO:0007669"/>
    <property type="project" value="UniProtKB-UniRule"/>
</dbReference>
<dbReference type="GO" id="GO:0006782">
    <property type="term" value="P:protoporphyrinogen IX biosynthetic process"/>
    <property type="evidence" value="ECO:0007669"/>
    <property type="project" value="UniProtKB-UniRule"/>
</dbReference>
<accession>A0A8J7V440</accession>
<comment type="pathway">
    <text evidence="1 9">Porphyrin-containing compound metabolism; protoporphyrin-IX biosynthesis; coproporphyrinogen-III from 5-aminolevulinate: step 3/4.</text>
</comment>
<dbReference type="GO" id="GO:0006780">
    <property type="term" value="P:uroporphyrinogen III biosynthetic process"/>
    <property type="evidence" value="ECO:0007669"/>
    <property type="project" value="UniProtKB-UniRule"/>
</dbReference>
<organism evidence="13 14">
    <name type="scientific">Marivibrio halodurans</name>
    <dbReference type="NCBI Taxonomy" id="2039722"/>
    <lineage>
        <taxon>Bacteria</taxon>
        <taxon>Pseudomonadati</taxon>
        <taxon>Pseudomonadota</taxon>
        <taxon>Alphaproteobacteria</taxon>
        <taxon>Rhodospirillales</taxon>
        <taxon>Rhodospirillaceae</taxon>
        <taxon>Marivibrio</taxon>
    </lineage>
</organism>
<dbReference type="Proteomes" id="UP000672602">
    <property type="component" value="Unassembled WGS sequence"/>
</dbReference>
<dbReference type="RefSeq" id="WP_210683278.1">
    <property type="nucleotide sequence ID" value="NZ_JAGMWN010000010.1"/>
</dbReference>
<gene>
    <name evidence="13" type="ORF">KAJ83_16830</name>
</gene>
<feature type="compositionally biased region" description="Low complexity" evidence="11">
    <location>
        <begin position="858"/>
        <end position="877"/>
    </location>
</feature>
<protein>
    <recommendedName>
        <fullName evidence="7 9">Uroporphyrinogen-III synthase</fullName>
        <ecNumber evidence="3 9">4.2.1.75</ecNumber>
    </recommendedName>
</protein>
<dbReference type="EC" id="4.2.1.75" evidence="3 9"/>
<feature type="compositionally biased region" description="Basic and acidic residues" evidence="11">
    <location>
        <begin position="476"/>
        <end position="485"/>
    </location>
</feature>
<dbReference type="NCBIfam" id="NF046037">
    <property type="entry name" value="carphisopro"/>
    <property type="match status" value="1"/>
</dbReference>
<comment type="catalytic activity">
    <reaction evidence="8 9">
        <text>hydroxymethylbilane = uroporphyrinogen III + H2O</text>
        <dbReference type="Rhea" id="RHEA:18965"/>
        <dbReference type="ChEBI" id="CHEBI:15377"/>
        <dbReference type="ChEBI" id="CHEBI:57308"/>
        <dbReference type="ChEBI" id="CHEBI:57845"/>
        <dbReference type="EC" id="4.2.1.75"/>
    </reaction>
</comment>
<keyword evidence="4 9" id="KW-0456">Lyase</keyword>